<evidence type="ECO:0000313" key="2">
    <source>
        <dbReference type="EMBL" id="KAG7665807.1"/>
    </source>
</evidence>
<feature type="region of interest" description="Disordered" evidence="1">
    <location>
        <begin position="1"/>
        <end position="203"/>
    </location>
</feature>
<feature type="region of interest" description="Disordered" evidence="1">
    <location>
        <begin position="556"/>
        <end position="636"/>
    </location>
</feature>
<feature type="compositionally biased region" description="Polar residues" evidence="1">
    <location>
        <begin position="120"/>
        <end position="138"/>
    </location>
</feature>
<dbReference type="Proteomes" id="UP000694255">
    <property type="component" value="Unassembled WGS sequence"/>
</dbReference>
<feature type="compositionally biased region" description="Low complexity" evidence="1">
    <location>
        <begin position="318"/>
        <end position="327"/>
    </location>
</feature>
<proteinExistence type="predicted"/>
<dbReference type="GeneID" id="73467433"/>
<gene>
    <name evidence="2" type="ORF">J8A68_000632</name>
</gene>
<dbReference type="AlphaFoldDB" id="A0A8J5UUA3"/>
<feature type="compositionally biased region" description="Low complexity" evidence="1">
    <location>
        <begin position="363"/>
        <end position="374"/>
    </location>
</feature>
<feature type="compositionally biased region" description="Low complexity" evidence="1">
    <location>
        <begin position="181"/>
        <end position="196"/>
    </location>
</feature>
<protein>
    <submittedName>
        <fullName evidence="2">Uncharacterized protein</fullName>
    </submittedName>
</protein>
<feature type="region of interest" description="Disordered" evidence="1">
    <location>
        <begin position="306"/>
        <end position="445"/>
    </location>
</feature>
<feature type="region of interest" description="Disordered" evidence="1">
    <location>
        <begin position="267"/>
        <end position="288"/>
    </location>
</feature>
<organism evidence="2 3">
    <name type="scientific">[Candida] subhashii</name>
    <dbReference type="NCBI Taxonomy" id="561895"/>
    <lineage>
        <taxon>Eukaryota</taxon>
        <taxon>Fungi</taxon>
        <taxon>Dikarya</taxon>
        <taxon>Ascomycota</taxon>
        <taxon>Saccharomycotina</taxon>
        <taxon>Pichiomycetes</taxon>
        <taxon>Debaryomycetaceae</taxon>
        <taxon>Spathaspora</taxon>
    </lineage>
</organism>
<feature type="compositionally biased region" description="Polar residues" evidence="1">
    <location>
        <begin position="329"/>
        <end position="355"/>
    </location>
</feature>
<keyword evidence="3" id="KW-1185">Reference proteome</keyword>
<feature type="compositionally biased region" description="Low complexity" evidence="1">
    <location>
        <begin position="556"/>
        <end position="597"/>
    </location>
</feature>
<feature type="compositionally biased region" description="Basic and acidic residues" evidence="1">
    <location>
        <begin position="268"/>
        <end position="280"/>
    </location>
</feature>
<comment type="caution">
    <text evidence="2">The sequence shown here is derived from an EMBL/GenBank/DDBJ whole genome shotgun (WGS) entry which is preliminary data.</text>
</comment>
<dbReference type="OrthoDB" id="4026687at2759"/>
<dbReference type="RefSeq" id="XP_049266039.1">
    <property type="nucleotide sequence ID" value="XM_049410329.1"/>
</dbReference>
<dbReference type="EMBL" id="JAGSYN010000046">
    <property type="protein sequence ID" value="KAG7665807.1"/>
    <property type="molecule type" value="Genomic_DNA"/>
</dbReference>
<feature type="compositionally biased region" description="Low complexity" evidence="1">
    <location>
        <begin position="621"/>
        <end position="635"/>
    </location>
</feature>
<accession>A0A8J5UUA3</accession>
<feature type="region of interest" description="Disordered" evidence="1">
    <location>
        <begin position="695"/>
        <end position="715"/>
    </location>
</feature>
<evidence type="ECO:0000256" key="1">
    <source>
        <dbReference type="SAM" id="MobiDB-lite"/>
    </source>
</evidence>
<feature type="compositionally biased region" description="Pro residues" evidence="1">
    <location>
        <begin position="104"/>
        <end position="117"/>
    </location>
</feature>
<feature type="compositionally biased region" description="Polar residues" evidence="1">
    <location>
        <begin position="396"/>
        <end position="406"/>
    </location>
</feature>
<evidence type="ECO:0000313" key="3">
    <source>
        <dbReference type="Proteomes" id="UP000694255"/>
    </source>
</evidence>
<sequence>MSSSSSSDKTQNKSFGFRISSIFNQHHTHSHSSQHTSQPNDRSIHKSNTSPAMTVSPNNTVTTTAPARRSQTNSSSAKQQQQLPTPVSRSSTSNRSAQVLHGSTPPPQTAPNVPPPSTRGIASSAPSNTTQLAKSRQSPTPPRSPDSQNSRGSKIYSPGRRKPPPDFDVENLYFQAPNIVKTSPSPLTSQPTLPKSNSQSDSIDTDKIADLEKGLDSFLNLNSSDSDSLSNKIEYPTNDSIEDFKMSRSSPLMGLSDFAPNYNQLNRTETEDSNRSDNSTKIEGTSLPYPAEMSFSELSSPVKPMFDMSGLDLRPQGSSVSDISKSPSPHETSLTNSRSSTPTGGASLDNASIGSSDLFISRQHQQQQQFQQQPSAPPYPPTRHSTGTAVFPRSPSRPSQTQQFQRHASEPMSFGISKSNTVNTYTSWGSPRSNSHRRQSSSVSSIWSSNSYRNVNLAAIKKTMNLKPGEGERSNYVLSIRRSSGTSYNENGPSKWKLPVGILPVDKSALYDNSNGRYLRLAGASAYRKKTSGVELKHGHLKPRLLAAEIDEYDDNTSLGLSPSTNTTTSGSGPTAFTPTSRSNKSSESSKTASRENSIARTVTDASMRSGGDNQSFTGLSARSTRSDSMGSSSSEDLADKIDVGYYQHRGYKYDKDGKDVIFDEEIGFNNNEHSDLEGVNEFDGEVIQDISESEDYDEAPKLVLANPDADTDSD</sequence>
<reference evidence="2 3" key="1">
    <citation type="journal article" date="2021" name="DNA Res.">
        <title>Genome analysis of Candida subhashii reveals its hybrid nature and dual mitochondrial genome conformations.</title>
        <authorList>
            <person name="Mixao V."/>
            <person name="Hegedusova E."/>
            <person name="Saus E."/>
            <person name="Pryszcz L.P."/>
            <person name="Cillingova A."/>
            <person name="Nosek J."/>
            <person name="Gabaldon T."/>
        </authorList>
    </citation>
    <scope>NUCLEOTIDE SEQUENCE [LARGE SCALE GENOMIC DNA]</scope>
    <source>
        <strain evidence="2 3">CBS 10753</strain>
    </source>
</reference>
<feature type="compositionally biased region" description="Polar residues" evidence="1">
    <location>
        <begin position="416"/>
        <end position="429"/>
    </location>
</feature>
<feature type="compositionally biased region" description="Polar residues" evidence="1">
    <location>
        <begin position="599"/>
        <end position="619"/>
    </location>
</feature>
<feature type="compositionally biased region" description="Polar residues" evidence="1">
    <location>
        <begin position="46"/>
        <end position="97"/>
    </location>
</feature>
<name>A0A8J5UUA3_9ASCO</name>